<dbReference type="CDD" id="cd05682">
    <property type="entry name" value="M20_dipept_dapE"/>
    <property type="match status" value="1"/>
</dbReference>
<accession>A0A4U5JQ07</accession>
<dbReference type="InterPro" id="IPR051458">
    <property type="entry name" value="Cyt/Met_Dipeptidase"/>
</dbReference>
<gene>
    <name evidence="5" type="ORF">FCE95_12600</name>
</gene>
<reference evidence="5 6" key="1">
    <citation type="submission" date="2019-04" db="EMBL/GenBank/DDBJ databases">
        <title>Reference strain of H23.</title>
        <authorList>
            <person name="Luo X."/>
        </authorList>
    </citation>
    <scope>NUCLEOTIDE SEQUENCE [LARGE SCALE GENOMIC DNA]</scope>
    <source>
        <strain evidence="5 6">H23</strain>
    </source>
</reference>
<dbReference type="SUPFAM" id="SSF53187">
    <property type="entry name" value="Zn-dependent exopeptidases"/>
    <property type="match status" value="1"/>
</dbReference>
<dbReference type="RefSeq" id="WP_137267357.1">
    <property type="nucleotide sequence ID" value="NZ_SZUA01000002.1"/>
</dbReference>
<keyword evidence="3 5" id="KW-0378">Hydrolase</keyword>
<dbReference type="GO" id="GO:0006508">
    <property type="term" value="P:proteolysis"/>
    <property type="evidence" value="ECO:0007669"/>
    <property type="project" value="UniProtKB-KW"/>
</dbReference>
<evidence type="ECO:0000313" key="5">
    <source>
        <dbReference type="EMBL" id="TKR30926.1"/>
    </source>
</evidence>
<keyword evidence="2" id="KW-0479">Metal-binding</keyword>
<dbReference type="Pfam" id="PF07687">
    <property type="entry name" value="M20_dimer"/>
    <property type="match status" value="1"/>
</dbReference>
<dbReference type="InterPro" id="IPR002933">
    <property type="entry name" value="Peptidase_M20"/>
</dbReference>
<dbReference type="OrthoDB" id="9761532at2"/>
<comment type="caution">
    <text evidence="5">The sequence shown here is derived from an EMBL/GenBank/DDBJ whole genome shotgun (WGS) entry which is preliminary data.</text>
</comment>
<evidence type="ECO:0000313" key="6">
    <source>
        <dbReference type="Proteomes" id="UP000308707"/>
    </source>
</evidence>
<keyword evidence="6" id="KW-1185">Reference proteome</keyword>
<dbReference type="Gene3D" id="3.30.70.360">
    <property type="match status" value="1"/>
</dbReference>
<dbReference type="Gene3D" id="3.40.630.10">
    <property type="entry name" value="Zn peptidases"/>
    <property type="match status" value="1"/>
</dbReference>
<evidence type="ECO:0000256" key="3">
    <source>
        <dbReference type="ARBA" id="ARBA00022801"/>
    </source>
</evidence>
<proteinExistence type="predicted"/>
<dbReference type="EMBL" id="SZUA01000002">
    <property type="protein sequence ID" value="TKR30926.1"/>
    <property type="molecule type" value="Genomic_DNA"/>
</dbReference>
<dbReference type="PANTHER" id="PTHR43270">
    <property type="entry name" value="BETA-ALA-HIS DIPEPTIDASE"/>
    <property type="match status" value="1"/>
</dbReference>
<organism evidence="5 6">
    <name type="scientific">Luteimonas gilva</name>
    <dbReference type="NCBI Taxonomy" id="2572684"/>
    <lineage>
        <taxon>Bacteria</taxon>
        <taxon>Pseudomonadati</taxon>
        <taxon>Pseudomonadota</taxon>
        <taxon>Gammaproteobacteria</taxon>
        <taxon>Lysobacterales</taxon>
        <taxon>Lysobacteraceae</taxon>
        <taxon>Luteimonas</taxon>
    </lineage>
</organism>
<evidence type="ECO:0000256" key="2">
    <source>
        <dbReference type="ARBA" id="ARBA00022723"/>
    </source>
</evidence>
<dbReference type="GO" id="GO:0046872">
    <property type="term" value="F:metal ion binding"/>
    <property type="evidence" value="ECO:0007669"/>
    <property type="project" value="UniProtKB-KW"/>
</dbReference>
<evidence type="ECO:0000259" key="4">
    <source>
        <dbReference type="Pfam" id="PF07687"/>
    </source>
</evidence>
<dbReference type="AlphaFoldDB" id="A0A4U5JQ07"/>
<dbReference type="InterPro" id="IPR011650">
    <property type="entry name" value="Peptidase_M20_dimer"/>
</dbReference>
<dbReference type="PANTHER" id="PTHR43270:SF4">
    <property type="entry name" value="CARNOSINE DIPEPTIDASE 2, ISOFORM A"/>
    <property type="match status" value="1"/>
</dbReference>
<dbReference type="Pfam" id="PF01546">
    <property type="entry name" value="Peptidase_M20"/>
    <property type="match status" value="1"/>
</dbReference>
<evidence type="ECO:0000256" key="1">
    <source>
        <dbReference type="ARBA" id="ARBA00022670"/>
    </source>
</evidence>
<name>A0A4U5JQ07_9GAMM</name>
<keyword evidence="1" id="KW-0645">Protease</keyword>
<sequence length="496" mass="53509">MDASKVDRYVAEKWDDDIVPQLVEYIRIPNKSPMFDVDWVKNGYMEDAVKLMESWARAQSIPGMQLEVVRLEGRTPLIFIDIPATGPETGDDCVLLYGHLDKQPEMTGWDDDLGPWKPVIKGDKLFGRGGADDGYAIFGSLAAIQALQQQGAPHARCVVLIEACEESGSYDLPAYVDHLADRIGKPSLVVCLDSGCGNYEQLWCTTSLRGMAGGNFTVKVLEEGVHSGDASGIVPSSFRLLRQLLSRIEDEKTGRILIEGLHAEIPADRLAQAKKVAQVLGDEVYSKFPFLPGMEPMADDLSELVLNRTWRPALSVTGVDGMPPLSSAGNVLRPYTSVKLSLRLPPTLDGKRGGELLQEALLRDPPNGAKVTLALEKASTGWNAPAMSPWLEKAIDAASLEFFKAPAMYMGEGGTIPFMGMLGEKFPGAQFMITGVLGPHSNAHGPNEFLHIPMGKRVTASVARVIAEHHAASVRGETVGAAAVAGGEQHGEHGCC</sequence>
<dbReference type="Proteomes" id="UP000308707">
    <property type="component" value="Unassembled WGS sequence"/>
</dbReference>
<protein>
    <submittedName>
        <fullName evidence="5">M20/M25/M40 family metallo-hydrolase</fullName>
    </submittedName>
</protein>
<dbReference type="GO" id="GO:0008233">
    <property type="term" value="F:peptidase activity"/>
    <property type="evidence" value="ECO:0007669"/>
    <property type="project" value="UniProtKB-KW"/>
</dbReference>
<feature type="domain" description="Peptidase M20 dimerisation" evidence="4">
    <location>
        <begin position="207"/>
        <end position="363"/>
    </location>
</feature>